<reference evidence="1" key="2">
    <citation type="journal article" date="2011" name="Microb. Ecol.">
        <title>Taxonomic and Functional Metagenomic Profiling of the Microbial Community in the Anoxic Sediment of a Sub-saline Shallow Lake (Laguna de Carrizo, Central Spain).</title>
        <authorList>
            <person name="Ferrer M."/>
            <person name="Guazzaroni M.E."/>
            <person name="Richter M."/>
            <person name="Garcia-Salamanca A."/>
            <person name="Yarza P."/>
            <person name="Suarez-Suarez A."/>
            <person name="Solano J."/>
            <person name="Alcaide M."/>
            <person name="van Dillewijn P."/>
            <person name="Molina-Henares M.A."/>
            <person name="Lopez-Cortes N."/>
            <person name="Al-Ramahi Y."/>
            <person name="Guerrero C."/>
            <person name="Acosta A."/>
            <person name="de Eugenio L.I."/>
            <person name="Martinez V."/>
            <person name="Marques S."/>
            <person name="Rojo F."/>
            <person name="Santero E."/>
            <person name="Genilloud O."/>
            <person name="Perez-Perez J."/>
            <person name="Rossello-Mora R."/>
            <person name="Ramos J.L."/>
        </authorList>
    </citation>
    <scope>NUCLEOTIDE SEQUENCE</scope>
</reference>
<comment type="caution">
    <text evidence="1">The sequence shown here is derived from an EMBL/GenBank/DDBJ whole genome shotgun (WGS) entry which is preliminary data.</text>
</comment>
<protein>
    <recommendedName>
        <fullName evidence="2">DUF2007 domain-containing protein</fullName>
    </recommendedName>
</protein>
<accession>D9PNG5</accession>
<dbReference type="EMBL" id="ADZX01000959">
    <property type="protein sequence ID" value="EFK94900.1"/>
    <property type="molecule type" value="Genomic_DNA"/>
</dbReference>
<sequence length="64" mass="7310">MWIEVKKAKTLAIAEMWKECFEGEGVPARIMPVSGLPIGQELADYSIMVPRDKEHVIKDILRKL</sequence>
<organism evidence="1">
    <name type="scientific">sediment metagenome</name>
    <dbReference type="NCBI Taxonomy" id="749907"/>
    <lineage>
        <taxon>unclassified sequences</taxon>
        <taxon>metagenomes</taxon>
        <taxon>ecological metagenomes</taxon>
    </lineage>
</organism>
<evidence type="ECO:0008006" key="2">
    <source>
        <dbReference type="Google" id="ProtNLM"/>
    </source>
</evidence>
<proteinExistence type="predicted"/>
<evidence type="ECO:0000313" key="1">
    <source>
        <dbReference type="EMBL" id="EFK94900.1"/>
    </source>
</evidence>
<name>D9PNG5_9ZZZZ</name>
<reference evidence="1" key="1">
    <citation type="submission" date="2010-07" db="EMBL/GenBank/DDBJ databases">
        <authorList>
            <consortium name="CONSOLIDER consortium CSD2007-00005"/>
            <person name="Guazzaroni M.-E."/>
            <person name="Richter M."/>
            <person name="Garcia-Salamanca A."/>
            <person name="Yarza P."/>
            <person name="Ferrer M."/>
        </authorList>
    </citation>
    <scope>NUCLEOTIDE SEQUENCE</scope>
</reference>
<gene>
    <name evidence="1" type="ORF">LDC_3098</name>
</gene>
<dbReference type="AlphaFoldDB" id="D9PNG5"/>